<dbReference type="GO" id="GO:0045333">
    <property type="term" value="P:cellular respiration"/>
    <property type="evidence" value="ECO:0007669"/>
    <property type="project" value="InterPro"/>
</dbReference>
<reference evidence="5" key="1">
    <citation type="submission" date="2019-11" db="EMBL/GenBank/DDBJ databases">
        <title>Isolation and characterization of two novel species in the genus Thiomicrorhabdus.</title>
        <authorList>
            <person name="Mochizuki J."/>
            <person name="Kojima H."/>
            <person name="Fukui M."/>
        </authorList>
    </citation>
    <scope>NUCLEOTIDE SEQUENCE [LARGE SCALE GENOMIC DNA]</scope>
    <source>
        <strain evidence="5">AkT22</strain>
    </source>
</reference>
<evidence type="ECO:0000313" key="4">
    <source>
        <dbReference type="EMBL" id="BBP43875.1"/>
    </source>
</evidence>
<organism evidence="4 5">
    <name type="scientific">Thiosulfativibrio zosterae</name>
    <dbReference type="NCBI Taxonomy" id="2675053"/>
    <lineage>
        <taxon>Bacteria</taxon>
        <taxon>Pseudomonadati</taxon>
        <taxon>Pseudomonadota</taxon>
        <taxon>Gammaproteobacteria</taxon>
        <taxon>Thiotrichales</taxon>
        <taxon>Piscirickettsiaceae</taxon>
        <taxon>Thiosulfativibrio</taxon>
    </lineage>
</organism>
<dbReference type="RefSeq" id="WP_173291640.1">
    <property type="nucleotide sequence ID" value="NZ_AP021888.1"/>
</dbReference>
<dbReference type="Pfam" id="PF03364">
    <property type="entry name" value="Polyketide_cyc"/>
    <property type="match status" value="1"/>
</dbReference>
<evidence type="ECO:0000259" key="3">
    <source>
        <dbReference type="Pfam" id="PF03364"/>
    </source>
</evidence>
<dbReference type="Gene3D" id="3.30.530.20">
    <property type="match status" value="1"/>
</dbReference>
<dbReference type="Proteomes" id="UP000501466">
    <property type="component" value="Chromosome"/>
</dbReference>
<dbReference type="GO" id="GO:0048039">
    <property type="term" value="F:ubiquinone binding"/>
    <property type="evidence" value="ECO:0007669"/>
    <property type="project" value="InterPro"/>
</dbReference>
<evidence type="ECO:0000256" key="1">
    <source>
        <dbReference type="ARBA" id="ARBA00008918"/>
    </source>
</evidence>
<sequence>MKKIVRSALIPFSAQQVYLLVNDVTSYPEFLPWCGGAAVLNETDHQMTASVTIAKAGLSKTFTTQNQLVPGEQILMTLVDGPFSYLQGEWSFKKLDDSACKIQFEVEFEVSNGLLNMALGPIFEQIASTFVDSFCKRAKQVYGS</sequence>
<dbReference type="AlphaFoldDB" id="A0A6F8PP47"/>
<dbReference type="InterPro" id="IPR044996">
    <property type="entry name" value="COQ10-like"/>
</dbReference>
<keyword evidence="2" id="KW-1277">Toxin-antitoxin system</keyword>
<keyword evidence="5" id="KW-1185">Reference proteome</keyword>
<feature type="domain" description="Coenzyme Q-binding protein COQ10 START" evidence="3">
    <location>
        <begin position="10"/>
        <end position="134"/>
    </location>
</feature>
<evidence type="ECO:0000313" key="5">
    <source>
        <dbReference type="Proteomes" id="UP000501466"/>
    </source>
</evidence>
<keyword evidence="4" id="KW-0830">Ubiquinone</keyword>
<proteinExistence type="inferred from homology"/>
<evidence type="ECO:0000256" key="2">
    <source>
        <dbReference type="ARBA" id="ARBA00022649"/>
    </source>
</evidence>
<dbReference type="CDD" id="cd07813">
    <property type="entry name" value="COQ10p_like"/>
    <property type="match status" value="1"/>
</dbReference>
<gene>
    <name evidence="4" type="ORF">THMIRHAT_16210</name>
</gene>
<dbReference type="InterPro" id="IPR005031">
    <property type="entry name" value="COQ10_START"/>
</dbReference>
<dbReference type="PANTHER" id="PTHR12901">
    <property type="entry name" value="SPERM PROTEIN HOMOLOG"/>
    <property type="match status" value="1"/>
</dbReference>
<dbReference type="PANTHER" id="PTHR12901:SF10">
    <property type="entry name" value="COENZYME Q-BINDING PROTEIN COQ10, MITOCHONDRIAL"/>
    <property type="match status" value="1"/>
</dbReference>
<name>A0A6F8PP47_9GAMM</name>
<dbReference type="SUPFAM" id="SSF55961">
    <property type="entry name" value="Bet v1-like"/>
    <property type="match status" value="1"/>
</dbReference>
<dbReference type="KEGG" id="tzo:THMIRHAT_16210"/>
<comment type="similarity">
    <text evidence="1">Belongs to the ribosome association toxin RatA family.</text>
</comment>
<dbReference type="EMBL" id="AP021888">
    <property type="protein sequence ID" value="BBP43875.1"/>
    <property type="molecule type" value="Genomic_DNA"/>
</dbReference>
<accession>A0A6F8PP47</accession>
<dbReference type="InterPro" id="IPR023393">
    <property type="entry name" value="START-like_dom_sf"/>
</dbReference>
<protein>
    <submittedName>
        <fullName evidence="4">Ubiquinone-binding protein</fullName>
    </submittedName>
</protein>